<evidence type="ECO:0000256" key="1">
    <source>
        <dbReference type="ARBA" id="ARBA00008558"/>
    </source>
</evidence>
<name>A0A6L6WPB1_9RHOB</name>
<keyword evidence="4" id="KW-1185">Reference proteome</keyword>
<protein>
    <submittedName>
        <fullName evidence="3">Mannose-6-phosphate isomerase</fullName>
    </submittedName>
</protein>
<reference evidence="3 4" key="1">
    <citation type="submission" date="2019-12" db="EMBL/GenBank/DDBJ databases">
        <authorList>
            <person name="Zhang Y.-J."/>
        </authorList>
    </citation>
    <scope>NUCLEOTIDE SEQUENCE [LARGE SCALE GENOMIC DNA]</scope>
    <source>
        <strain evidence="3 4">CY05</strain>
    </source>
</reference>
<comment type="similarity">
    <text evidence="1">Belongs to the N-acylglucosamine 2-epimerase family.</text>
</comment>
<dbReference type="AlphaFoldDB" id="A0A6L6WPB1"/>
<dbReference type="Proteomes" id="UP000478892">
    <property type="component" value="Unassembled WGS sequence"/>
</dbReference>
<dbReference type="InterPro" id="IPR012341">
    <property type="entry name" value="6hp_glycosidase-like_sf"/>
</dbReference>
<evidence type="ECO:0000256" key="2">
    <source>
        <dbReference type="ARBA" id="ARBA00023235"/>
    </source>
</evidence>
<evidence type="ECO:0000313" key="3">
    <source>
        <dbReference type="EMBL" id="MVO18515.1"/>
    </source>
</evidence>
<dbReference type="Pfam" id="PF07221">
    <property type="entry name" value="GlcNAc_2-epim"/>
    <property type="match status" value="1"/>
</dbReference>
<sequence>MSLSQDWNAELPRWLAEDALPLWSTAGVDSSTGTVWEALDHRGAPCAQMQRRLRVQVRQAYCLTQSEDPVHRDLALQLFRFAMDHGFDPESGNLAAQLAPDTCILTAPHDLYDLAFMLLAASALIRAGFDIAEDLARLEQELAKLKAPRGWYENAIHALPRRQNPHMHMFEVSLALLHATGEARFLAMAEEGLSLFREVFLQHDGQVLEYYDADWKPLAAPDQAIEPGHLAEWIYLIDHFEQISGQDSGVPLMTLFDAVLTQRDASGLLPDCAEPRSDSRRMWPQAELLKAGVAMRRRGVVLDPSASPEAVLERIWQDYMDTPVVGGWYDKRSREGALVSINMPASTFYHILVAFRFYLSGGTEI</sequence>
<gene>
    <name evidence="3" type="ORF">GO984_22140</name>
</gene>
<dbReference type="PANTHER" id="PTHR15108">
    <property type="entry name" value="N-ACYLGLUCOSAMINE-2-EPIMERASE"/>
    <property type="match status" value="1"/>
</dbReference>
<dbReference type="GO" id="GO:0016853">
    <property type="term" value="F:isomerase activity"/>
    <property type="evidence" value="ECO:0007669"/>
    <property type="project" value="UniProtKB-KW"/>
</dbReference>
<accession>A0A6L6WPB1</accession>
<dbReference type="SUPFAM" id="SSF48208">
    <property type="entry name" value="Six-hairpin glycosidases"/>
    <property type="match status" value="1"/>
</dbReference>
<comment type="caution">
    <text evidence="3">The sequence shown here is derived from an EMBL/GenBank/DDBJ whole genome shotgun (WGS) entry which is preliminary data.</text>
</comment>
<proteinExistence type="inferred from homology"/>
<evidence type="ECO:0000313" key="4">
    <source>
        <dbReference type="Proteomes" id="UP000478892"/>
    </source>
</evidence>
<dbReference type="InterPro" id="IPR010819">
    <property type="entry name" value="AGE/CE"/>
</dbReference>
<dbReference type="Gene3D" id="1.50.10.10">
    <property type="match status" value="1"/>
</dbReference>
<keyword evidence="2 3" id="KW-0413">Isomerase</keyword>
<dbReference type="InterPro" id="IPR008928">
    <property type="entry name" value="6-hairpin_glycosidase_sf"/>
</dbReference>
<dbReference type="GO" id="GO:0005975">
    <property type="term" value="P:carbohydrate metabolic process"/>
    <property type="evidence" value="ECO:0007669"/>
    <property type="project" value="InterPro"/>
</dbReference>
<organism evidence="3 4">
    <name type="scientific">Parasedimentitalea huanghaiensis</name>
    <dbReference type="NCBI Taxonomy" id="2682100"/>
    <lineage>
        <taxon>Bacteria</taxon>
        <taxon>Pseudomonadati</taxon>
        <taxon>Pseudomonadota</taxon>
        <taxon>Alphaproteobacteria</taxon>
        <taxon>Rhodobacterales</taxon>
        <taxon>Paracoccaceae</taxon>
        <taxon>Parasedimentitalea</taxon>
    </lineage>
</organism>
<dbReference type="EMBL" id="WQLV01000024">
    <property type="protein sequence ID" value="MVO18515.1"/>
    <property type="molecule type" value="Genomic_DNA"/>
</dbReference>
<dbReference type="RefSeq" id="WP_157024717.1">
    <property type="nucleotide sequence ID" value="NZ_WQLV01000024.1"/>
</dbReference>